<feature type="region of interest" description="Disordered" evidence="1">
    <location>
        <begin position="41"/>
        <end position="78"/>
    </location>
</feature>
<evidence type="ECO:0000313" key="3">
    <source>
        <dbReference type="Proteomes" id="UP000765509"/>
    </source>
</evidence>
<feature type="compositionally biased region" description="Polar residues" evidence="1">
    <location>
        <begin position="1"/>
        <end position="10"/>
    </location>
</feature>
<evidence type="ECO:0000256" key="1">
    <source>
        <dbReference type="SAM" id="MobiDB-lite"/>
    </source>
</evidence>
<evidence type="ECO:0000313" key="2">
    <source>
        <dbReference type="EMBL" id="MBW0460877.1"/>
    </source>
</evidence>
<accession>A0A9Q3B969</accession>
<feature type="region of interest" description="Disordered" evidence="1">
    <location>
        <begin position="1"/>
        <end position="29"/>
    </location>
</feature>
<comment type="caution">
    <text evidence="2">The sequence shown here is derived from an EMBL/GenBank/DDBJ whole genome shotgun (WGS) entry which is preliminary data.</text>
</comment>
<sequence>MMNLNSQKSISPPLAIPHESSDHWTFGTQPNHQMIANEFNVPHLSVSPGDAMNFGTQPHNNDDLTDDVETNNNNTNSRQQKRILGYMNQTAVQLGIYDPKFSILTLEKKNNDNSSWLKLIPKKHPTKTLFTN</sequence>
<dbReference type="Proteomes" id="UP000765509">
    <property type="component" value="Unassembled WGS sequence"/>
</dbReference>
<dbReference type="AlphaFoldDB" id="A0A9Q3B969"/>
<dbReference type="EMBL" id="AVOT02000070">
    <property type="protein sequence ID" value="MBW0460877.1"/>
    <property type="molecule type" value="Genomic_DNA"/>
</dbReference>
<keyword evidence="3" id="KW-1185">Reference proteome</keyword>
<protein>
    <submittedName>
        <fullName evidence="2">Uncharacterized protein</fullName>
    </submittedName>
</protein>
<name>A0A9Q3B969_9BASI</name>
<gene>
    <name evidence="2" type="ORF">O181_000592</name>
</gene>
<organism evidence="2 3">
    <name type="scientific">Austropuccinia psidii MF-1</name>
    <dbReference type="NCBI Taxonomy" id="1389203"/>
    <lineage>
        <taxon>Eukaryota</taxon>
        <taxon>Fungi</taxon>
        <taxon>Dikarya</taxon>
        <taxon>Basidiomycota</taxon>
        <taxon>Pucciniomycotina</taxon>
        <taxon>Pucciniomycetes</taxon>
        <taxon>Pucciniales</taxon>
        <taxon>Sphaerophragmiaceae</taxon>
        <taxon>Austropuccinia</taxon>
    </lineage>
</organism>
<reference evidence="2" key="1">
    <citation type="submission" date="2021-03" db="EMBL/GenBank/DDBJ databases">
        <title>Draft genome sequence of rust myrtle Austropuccinia psidii MF-1, a brazilian biotype.</title>
        <authorList>
            <person name="Quecine M.C."/>
            <person name="Pachon D.M.R."/>
            <person name="Bonatelli M.L."/>
            <person name="Correr F.H."/>
            <person name="Franceschini L.M."/>
            <person name="Leite T.F."/>
            <person name="Margarido G.R.A."/>
            <person name="Almeida C.A."/>
            <person name="Ferrarezi J.A."/>
            <person name="Labate C.A."/>
        </authorList>
    </citation>
    <scope>NUCLEOTIDE SEQUENCE</scope>
    <source>
        <strain evidence="2">MF-1</strain>
    </source>
</reference>
<proteinExistence type="predicted"/>